<evidence type="ECO:0000256" key="2">
    <source>
        <dbReference type="ARBA" id="ARBA00010985"/>
    </source>
</evidence>
<keyword evidence="5" id="KW-0812">Transmembrane</keyword>
<dbReference type="RefSeq" id="YP_009296114.1">
    <property type="nucleotide sequence ID" value="NC_031169.1"/>
</dbReference>
<dbReference type="GO" id="GO:0009536">
    <property type="term" value="C:plastid"/>
    <property type="evidence" value="ECO:0007669"/>
    <property type="project" value="UniProtKB-SubCell"/>
</dbReference>
<geneLocation type="plastid" evidence="6"/>
<name>A0A1C9C9K5_9FLOR</name>
<accession>A0A1C9C9K5</accession>
<sequence>MYIFWDNVSKFPKFLLSVMLGFFLTTFRGIFRLLTDKKNIFFIILIFTLVSIIYSILKLMLALN</sequence>
<dbReference type="EMBL" id="KX284712">
    <property type="protein sequence ID" value="AOM65049.1"/>
    <property type="molecule type" value="Genomic_DNA"/>
</dbReference>
<keyword evidence="4 6" id="KW-0934">Plastid</keyword>
<organism evidence="6">
    <name type="scientific">Schizymenia dubyi</name>
    <dbReference type="NCBI Taxonomy" id="38368"/>
    <lineage>
        <taxon>Eukaryota</taxon>
        <taxon>Rhodophyta</taxon>
        <taxon>Florideophyceae</taxon>
        <taxon>Rhodymeniophycidae</taxon>
        <taxon>Nemastomatales</taxon>
        <taxon>Schizymeniaceae</taxon>
        <taxon>Schizymenia</taxon>
    </lineage>
</organism>
<protein>
    <recommendedName>
        <fullName evidence="3">Uncharacterized protein ycf33</fullName>
    </recommendedName>
</protein>
<feature type="transmembrane region" description="Helical" evidence="5">
    <location>
        <begin position="41"/>
        <end position="63"/>
    </location>
</feature>
<dbReference type="InterPro" id="IPR008470">
    <property type="entry name" value="Uncharacterised_Ycf33"/>
</dbReference>
<evidence type="ECO:0000256" key="1">
    <source>
        <dbReference type="ARBA" id="ARBA00004474"/>
    </source>
</evidence>
<evidence type="ECO:0000256" key="4">
    <source>
        <dbReference type="ARBA" id="ARBA00022640"/>
    </source>
</evidence>
<feature type="transmembrane region" description="Helical" evidence="5">
    <location>
        <begin position="14"/>
        <end position="34"/>
    </location>
</feature>
<reference evidence="6" key="1">
    <citation type="journal article" date="2016" name="BMC Biol.">
        <title>Parallel evolution of highly conserved plastid genome architecture in red seaweeds and seed plants.</title>
        <authorList>
            <person name="Lee J."/>
            <person name="Cho C.H."/>
            <person name="Park S.I."/>
            <person name="Choi J.W."/>
            <person name="Song H.S."/>
            <person name="West J.A."/>
            <person name="Bhattacharya D."/>
            <person name="Yoon H.S."/>
        </authorList>
    </citation>
    <scope>NUCLEOTIDE SEQUENCE</scope>
</reference>
<dbReference type="AlphaFoldDB" id="A0A1C9C9K5"/>
<proteinExistence type="inferred from homology"/>
<comment type="subcellular location">
    <subcellularLocation>
        <location evidence="1">Plastid</location>
    </subcellularLocation>
</comment>
<evidence type="ECO:0000313" key="6">
    <source>
        <dbReference type="EMBL" id="AOM65049.1"/>
    </source>
</evidence>
<evidence type="ECO:0000256" key="5">
    <source>
        <dbReference type="SAM" id="Phobius"/>
    </source>
</evidence>
<evidence type="ECO:0000256" key="3">
    <source>
        <dbReference type="ARBA" id="ARBA00021584"/>
    </source>
</evidence>
<comment type="similarity">
    <text evidence="2">Belongs to the ycf33 family.</text>
</comment>
<keyword evidence="5" id="KW-0472">Membrane</keyword>
<keyword evidence="5" id="KW-1133">Transmembrane helix</keyword>
<gene>
    <name evidence="6" type="primary">ycf33</name>
    <name evidence="6" type="ORF">Schiz_166</name>
</gene>
<dbReference type="GeneID" id="29072384"/>
<dbReference type="Pfam" id="PF05421">
    <property type="entry name" value="DUF751"/>
    <property type="match status" value="1"/>
</dbReference>